<dbReference type="SUPFAM" id="SSF117281">
    <property type="entry name" value="Kelch motif"/>
    <property type="match status" value="1"/>
</dbReference>
<name>A0A1H3XXD0_9BACT</name>
<dbReference type="InterPro" id="IPR015915">
    <property type="entry name" value="Kelch-typ_b-propeller"/>
</dbReference>
<keyword evidence="3" id="KW-0732">Signal</keyword>
<proteinExistence type="predicted"/>
<dbReference type="OrthoDB" id="103335at2"/>
<dbReference type="RefSeq" id="WP_091395776.1">
    <property type="nucleotide sequence ID" value="NZ_FNQY01000006.1"/>
</dbReference>
<dbReference type="PROSITE" id="PS51257">
    <property type="entry name" value="PROKAR_LIPOPROTEIN"/>
    <property type="match status" value="1"/>
</dbReference>
<dbReference type="PANTHER" id="PTHR45632">
    <property type="entry name" value="LD33804P"/>
    <property type="match status" value="1"/>
</dbReference>
<organism evidence="4 5">
    <name type="scientific">Arachidicoccus rhizosphaerae</name>
    <dbReference type="NCBI Taxonomy" id="551991"/>
    <lineage>
        <taxon>Bacteria</taxon>
        <taxon>Pseudomonadati</taxon>
        <taxon>Bacteroidota</taxon>
        <taxon>Chitinophagia</taxon>
        <taxon>Chitinophagales</taxon>
        <taxon>Chitinophagaceae</taxon>
        <taxon>Arachidicoccus</taxon>
    </lineage>
</organism>
<evidence type="ECO:0000313" key="4">
    <source>
        <dbReference type="EMBL" id="SEA03254.1"/>
    </source>
</evidence>
<dbReference type="Proteomes" id="UP000199041">
    <property type="component" value="Unassembled WGS sequence"/>
</dbReference>
<reference evidence="4 5" key="1">
    <citation type="submission" date="2016-10" db="EMBL/GenBank/DDBJ databases">
        <authorList>
            <person name="de Groot N.N."/>
        </authorList>
    </citation>
    <scope>NUCLEOTIDE SEQUENCE [LARGE SCALE GENOMIC DNA]</scope>
    <source>
        <strain evidence="4 5">Vu-144</strain>
    </source>
</reference>
<dbReference type="EMBL" id="FNQY01000006">
    <property type="protein sequence ID" value="SEA03254.1"/>
    <property type="molecule type" value="Genomic_DNA"/>
</dbReference>
<dbReference type="SMART" id="SM00612">
    <property type="entry name" value="Kelch"/>
    <property type="match status" value="2"/>
</dbReference>
<dbReference type="AlphaFoldDB" id="A0A1H3XXD0"/>
<keyword evidence="1" id="KW-0880">Kelch repeat</keyword>
<accession>A0A1H3XXD0</accession>
<keyword evidence="2" id="KW-0677">Repeat</keyword>
<gene>
    <name evidence="4" type="ORF">SAMN05192529_106146</name>
</gene>
<dbReference type="InterPro" id="IPR006652">
    <property type="entry name" value="Kelch_1"/>
</dbReference>
<dbReference type="Pfam" id="PF24681">
    <property type="entry name" value="Kelch_KLHDC2_KLHL20_DRC7"/>
    <property type="match status" value="1"/>
</dbReference>
<evidence type="ECO:0000256" key="1">
    <source>
        <dbReference type="ARBA" id="ARBA00022441"/>
    </source>
</evidence>
<feature type="chain" id="PRO_5011719659" evidence="3">
    <location>
        <begin position="22"/>
        <end position="342"/>
    </location>
</feature>
<dbReference type="Gene3D" id="2.120.10.80">
    <property type="entry name" value="Kelch-type beta propeller"/>
    <property type="match status" value="2"/>
</dbReference>
<protein>
    <submittedName>
        <fullName evidence="4">Galactose oxidase, central domain</fullName>
    </submittedName>
</protein>
<feature type="signal peptide" evidence="3">
    <location>
        <begin position="1"/>
        <end position="21"/>
    </location>
</feature>
<evidence type="ECO:0000313" key="5">
    <source>
        <dbReference type="Proteomes" id="UP000199041"/>
    </source>
</evidence>
<keyword evidence="5" id="KW-1185">Reference proteome</keyword>
<evidence type="ECO:0000256" key="2">
    <source>
        <dbReference type="ARBA" id="ARBA00022737"/>
    </source>
</evidence>
<sequence>MKKNRLFLLLGICLMLSTACTKSTSSDDEEDGNWVTRSTLDGVARSFAVAFTIGDYGYIGTGLDGNNKLLSDFWRYDPSTNSWTQVASMSSGRHSAVAFAISGKGYVGTGTDGNGNYYNDFYEFDPSANTWTRKADFAGAARSRAVGFAIGSKGYITCGWDGTYYKDMYAYNPTTNSWASDISLGGDKRVGAMCFVYNEEAYVVGGTNSSGQAATDFWKFSPSTDSWTELNKITTATDDDFDDDYTDIVRTNGVAFVIGDRGFLTTGQSVDNGSYVNKTWCYNFATDRWTRRTPYESTRASRRGAVAFAVDGRAFVGTGINTGQPFDNFDEFLPSETYEAND</sequence>
<dbReference type="STRING" id="551991.SAMN05192529_106146"/>
<dbReference type="Pfam" id="PF01344">
    <property type="entry name" value="Kelch_1"/>
    <property type="match status" value="1"/>
</dbReference>
<dbReference type="PANTHER" id="PTHR45632:SF3">
    <property type="entry name" value="KELCH-LIKE PROTEIN 32"/>
    <property type="match status" value="1"/>
</dbReference>
<evidence type="ECO:0000256" key="3">
    <source>
        <dbReference type="SAM" id="SignalP"/>
    </source>
</evidence>